<dbReference type="OrthoDB" id="6168904at2"/>
<evidence type="ECO:0000313" key="1">
    <source>
        <dbReference type="EMBL" id="AWX99503.1"/>
    </source>
</evidence>
<dbReference type="Proteomes" id="UP000249898">
    <property type="component" value="Chromosome"/>
</dbReference>
<evidence type="ECO:0000313" key="2">
    <source>
        <dbReference type="Proteomes" id="UP000249898"/>
    </source>
</evidence>
<dbReference type="RefSeq" id="WP_112136303.1">
    <property type="nucleotide sequence ID" value="NZ_CP016181.1"/>
</dbReference>
<protein>
    <submittedName>
        <fullName evidence="1">Uncharacterized protein</fullName>
    </submittedName>
</protein>
<dbReference type="AlphaFoldDB" id="A0A2Z4PR16"/>
<gene>
    <name evidence="1" type="ORF">A8139_05490</name>
</gene>
<sequence length="178" mass="19796">MTTLYRYNPSSPFLLSGSVEQQRDAITGDLVPIRNTTEKEPLADKEGFVQGFVDGNWEYYVNSVGKEFWSADGTKHTIKEIGEEIPEGTLFEAPIIPPTLKQKTALANAECSKRINTHWNQIGQMNASLGVYGEEGKANCAAWISLNRTALIALLAREDLLEIDVADDQYWPIFEGAN</sequence>
<name>A0A2Z4PR16_9GAMM</name>
<proteinExistence type="predicted"/>
<accession>A0A2Z4PR16</accession>
<reference evidence="1 2" key="1">
    <citation type="submission" date="2016-06" db="EMBL/GenBank/DDBJ databases">
        <title>The sequenced genome of the ice-adhering bacterium Marinomonas primoryensis, from Antarctica.</title>
        <authorList>
            <person name="Graham L."/>
            <person name="Vance T.D.R."/>
            <person name="Davies P.L."/>
        </authorList>
    </citation>
    <scope>NUCLEOTIDE SEQUENCE [LARGE SCALE GENOMIC DNA]</scope>
    <source>
        <strain evidence="1 2">AceL</strain>
    </source>
</reference>
<dbReference type="EMBL" id="CP016181">
    <property type="protein sequence ID" value="AWX99503.1"/>
    <property type="molecule type" value="Genomic_DNA"/>
</dbReference>
<organism evidence="1 2">
    <name type="scientific">Marinomonas primoryensis</name>
    <dbReference type="NCBI Taxonomy" id="178399"/>
    <lineage>
        <taxon>Bacteria</taxon>
        <taxon>Pseudomonadati</taxon>
        <taxon>Pseudomonadota</taxon>
        <taxon>Gammaproteobacteria</taxon>
        <taxon>Oceanospirillales</taxon>
        <taxon>Oceanospirillaceae</taxon>
        <taxon>Marinomonas</taxon>
    </lineage>
</organism>